<sequence length="78" mass="8960">MYEREFIDYNPSDETMSLEDRKALSIVENVTLMSDGHLQVPMERTSYETPEQLHFCDQPIAQPEVEASTRTPTRPGIS</sequence>
<dbReference type="WBParaSite" id="ECPE_0000682901-mRNA-1">
    <property type="protein sequence ID" value="ECPE_0000682901-mRNA-1"/>
    <property type="gene ID" value="ECPE_0000682901"/>
</dbReference>
<evidence type="ECO:0000256" key="1">
    <source>
        <dbReference type="SAM" id="MobiDB-lite"/>
    </source>
</evidence>
<gene>
    <name evidence="2" type="ORF">ECPE_LOCUS6816</name>
</gene>
<proteinExistence type="predicted"/>
<evidence type="ECO:0000313" key="2">
    <source>
        <dbReference type="EMBL" id="VDP79409.1"/>
    </source>
</evidence>
<protein>
    <submittedName>
        <fullName evidence="4">Miff domain-containing protein</fullName>
    </submittedName>
</protein>
<organism evidence="4">
    <name type="scientific">Echinostoma caproni</name>
    <dbReference type="NCBI Taxonomy" id="27848"/>
    <lineage>
        <taxon>Eukaryota</taxon>
        <taxon>Metazoa</taxon>
        <taxon>Spiralia</taxon>
        <taxon>Lophotrochozoa</taxon>
        <taxon>Platyhelminthes</taxon>
        <taxon>Trematoda</taxon>
        <taxon>Digenea</taxon>
        <taxon>Plagiorchiida</taxon>
        <taxon>Echinostomata</taxon>
        <taxon>Echinostomatoidea</taxon>
        <taxon>Echinostomatidae</taxon>
        <taxon>Echinostoma</taxon>
    </lineage>
</organism>
<reference evidence="4" key="1">
    <citation type="submission" date="2016-06" db="UniProtKB">
        <authorList>
            <consortium name="WormBaseParasite"/>
        </authorList>
    </citation>
    <scope>IDENTIFICATION</scope>
</reference>
<feature type="region of interest" description="Disordered" evidence="1">
    <location>
        <begin position="59"/>
        <end position="78"/>
    </location>
</feature>
<reference evidence="2 3" key="2">
    <citation type="submission" date="2018-11" db="EMBL/GenBank/DDBJ databases">
        <authorList>
            <consortium name="Pathogen Informatics"/>
        </authorList>
    </citation>
    <scope>NUCLEOTIDE SEQUENCE [LARGE SCALE GENOMIC DNA]</scope>
    <source>
        <strain evidence="2 3">Egypt</strain>
    </source>
</reference>
<evidence type="ECO:0000313" key="4">
    <source>
        <dbReference type="WBParaSite" id="ECPE_0000682901-mRNA-1"/>
    </source>
</evidence>
<name>A0A183AIN1_9TREM</name>
<dbReference type="AlphaFoldDB" id="A0A183AIN1"/>
<dbReference type="Proteomes" id="UP000272942">
    <property type="component" value="Unassembled WGS sequence"/>
</dbReference>
<dbReference type="EMBL" id="UZAN01043853">
    <property type="protein sequence ID" value="VDP79409.1"/>
    <property type="molecule type" value="Genomic_DNA"/>
</dbReference>
<accession>A0A183AIN1</accession>
<evidence type="ECO:0000313" key="3">
    <source>
        <dbReference type="Proteomes" id="UP000272942"/>
    </source>
</evidence>
<keyword evidence="3" id="KW-1185">Reference proteome</keyword>